<evidence type="ECO:0000256" key="3">
    <source>
        <dbReference type="ARBA" id="ARBA00022448"/>
    </source>
</evidence>
<feature type="transmembrane region" description="Helical" evidence="9">
    <location>
        <begin position="250"/>
        <end position="272"/>
    </location>
</feature>
<dbReference type="RefSeq" id="WP_055742690.1">
    <property type="nucleotide sequence ID" value="NZ_LJJB01000007.1"/>
</dbReference>
<proteinExistence type="inferred from homology"/>
<dbReference type="PIRSF" id="PIRSF005508">
    <property type="entry name" value="Acr3"/>
    <property type="match status" value="1"/>
</dbReference>
<feature type="transmembrane region" description="Helical" evidence="9">
    <location>
        <begin position="38"/>
        <end position="57"/>
    </location>
</feature>
<evidence type="ECO:0000313" key="11">
    <source>
        <dbReference type="Proteomes" id="UP000051063"/>
    </source>
</evidence>
<keyword evidence="4 8" id="KW-1003">Cell membrane</keyword>
<sequence>MKRLSFLDRFLTLWIFLAMAIGITVGTFFPTFTSGLNHLQIGTTSIPLAIGLILMMYPPLAKVRYEEMGRVFTDKKVLLLSLLQNWVIGPILMFLLAILFLPDKPEYMVGLIMIGLARCIAMVIVWNDLAKGDTEYAAGLVAFNSVFQMLFFSVYAYVFVTLIPEWLGIQGAVVTITMAEVAKSVFIYLGIPFLAGMLTRYTLVKARGRHWYEKVFIPKISPITLIALLFTIVVMFSIKGESIVSVPLDVVRIAIPLLIYFILMFFLSFFMGKRIGSSYSVTTTLAFTAGSNNFELAIAVAVGVFGIHSGAAFAAVIGPLVEVPVMIALVHVALWFKRKYFSDKSPT</sequence>
<reference evidence="10 11" key="1">
    <citation type="submission" date="2015-09" db="EMBL/GenBank/DDBJ databases">
        <title>Genome sequencing project for genomic taxonomy and phylogenomics of Bacillus-like bacteria.</title>
        <authorList>
            <person name="Liu B."/>
            <person name="Wang J."/>
            <person name="Zhu Y."/>
            <person name="Liu G."/>
            <person name="Chen Q."/>
            <person name="Chen Z."/>
            <person name="Lan J."/>
            <person name="Che J."/>
            <person name="Ge C."/>
            <person name="Shi H."/>
            <person name="Pan Z."/>
            <person name="Liu X."/>
        </authorList>
    </citation>
    <scope>NUCLEOTIDE SEQUENCE [LARGE SCALE GENOMIC DNA]</scope>
    <source>
        <strain evidence="10 11">DSM 8552</strain>
    </source>
</reference>
<keyword evidence="3 8" id="KW-0813">Transport</keyword>
<feature type="transmembrane region" description="Helical" evidence="9">
    <location>
        <begin position="313"/>
        <end position="336"/>
    </location>
</feature>
<feature type="transmembrane region" description="Helical" evidence="9">
    <location>
        <begin position="77"/>
        <end position="101"/>
    </location>
</feature>
<feature type="transmembrane region" description="Helical" evidence="9">
    <location>
        <begin position="216"/>
        <end position="238"/>
    </location>
</feature>
<dbReference type="InterPro" id="IPR002657">
    <property type="entry name" value="BilAc:Na_symport/Acr3"/>
</dbReference>
<protein>
    <submittedName>
        <fullName evidence="10">Arsenic resistance protein ArsB</fullName>
    </submittedName>
</protein>
<dbReference type="Gene3D" id="1.20.1530.20">
    <property type="match status" value="1"/>
</dbReference>
<keyword evidence="11" id="KW-1185">Reference proteome</keyword>
<accession>A0ABR5NA61</accession>
<dbReference type="InterPro" id="IPR038770">
    <property type="entry name" value="Na+/solute_symporter_sf"/>
</dbReference>
<dbReference type="NCBIfam" id="TIGR00832">
    <property type="entry name" value="acr3"/>
    <property type="match status" value="1"/>
</dbReference>
<comment type="caution">
    <text evidence="10">The sequence shown here is derived from an EMBL/GenBank/DDBJ whole genome shotgun (WGS) entry which is preliminary data.</text>
</comment>
<dbReference type="Pfam" id="PF01758">
    <property type="entry name" value="SBF"/>
    <property type="match status" value="1"/>
</dbReference>
<feature type="transmembrane region" description="Helical" evidence="9">
    <location>
        <begin position="12"/>
        <end position="32"/>
    </location>
</feature>
<evidence type="ECO:0000256" key="8">
    <source>
        <dbReference type="PIRNR" id="PIRNR005508"/>
    </source>
</evidence>
<evidence type="ECO:0000256" key="2">
    <source>
        <dbReference type="ARBA" id="ARBA00010110"/>
    </source>
</evidence>
<evidence type="ECO:0000256" key="6">
    <source>
        <dbReference type="ARBA" id="ARBA00022989"/>
    </source>
</evidence>
<feature type="transmembrane region" description="Helical" evidence="9">
    <location>
        <begin position="284"/>
        <end position="307"/>
    </location>
</feature>
<comment type="subcellular location">
    <subcellularLocation>
        <location evidence="1 8">Cell membrane</location>
        <topology evidence="1 8">Multi-pass membrane protein</topology>
    </subcellularLocation>
</comment>
<dbReference type="InterPro" id="IPR004706">
    <property type="entry name" value="Arsenical-R_Acr3"/>
</dbReference>
<evidence type="ECO:0000256" key="4">
    <source>
        <dbReference type="ARBA" id="ARBA00022475"/>
    </source>
</evidence>
<dbReference type="EMBL" id="LJJB01000007">
    <property type="protein sequence ID" value="KQL48408.1"/>
    <property type="molecule type" value="Genomic_DNA"/>
</dbReference>
<evidence type="ECO:0000256" key="5">
    <source>
        <dbReference type="ARBA" id="ARBA00022692"/>
    </source>
</evidence>
<dbReference type="Proteomes" id="UP000051063">
    <property type="component" value="Unassembled WGS sequence"/>
</dbReference>
<feature type="transmembrane region" description="Helical" evidence="9">
    <location>
        <begin position="138"/>
        <end position="158"/>
    </location>
</feature>
<keyword evidence="7 8" id="KW-0472">Membrane</keyword>
<keyword evidence="5 8" id="KW-0812">Transmembrane</keyword>
<comment type="similarity">
    <text evidence="2 8">Belongs to the arsenical resistance-3 (ACR3) (TC 2.A.59) family.</text>
</comment>
<organism evidence="10 11">
    <name type="scientific">Brevibacillus choshinensis</name>
    <dbReference type="NCBI Taxonomy" id="54911"/>
    <lineage>
        <taxon>Bacteria</taxon>
        <taxon>Bacillati</taxon>
        <taxon>Bacillota</taxon>
        <taxon>Bacilli</taxon>
        <taxon>Bacillales</taxon>
        <taxon>Paenibacillaceae</taxon>
        <taxon>Brevibacillus</taxon>
    </lineage>
</organism>
<feature type="transmembrane region" description="Helical" evidence="9">
    <location>
        <begin position="107"/>
        <end position="126"/>
    </location>
</feature>
<evidence type="ECO:0000313" key="10">
    <source>
        <dbReference type="EMBL" id="KQL48408.1"/>
    </source>
</evidence>
<dbReference type="PANTHER" id="PTHR43057">
    <property type="entry name" value="ARSENITE EFFLUX TRANSPORTER"/>
    <property type="match status" value="1"/>
</dbReference>
<evidence type="ECO:0000256" key="1">
    <source>
        <dbReference type="ARBA" id="ARBA00004651"/>
    </source>
</evidence>
<gene>
    <name evidence="10" type="ORF">AN963_00920</name>
</gene>
<dbReference type="PANTHER" id="PTHR43057:SF1">
    <property type="entry name" value="ARSENICAL-RESISTANCE PROTEIN 3"/>
    <property type="match status" value="1"/>
</dbReference>
<keyword evidence="6 8" id="KW-1133">Transmembrane helix</keyword>
<evidence type="ECO:0000256" key="7">
    <source>
        <dbReference type="ARBA" id="ARBA00023136"/>
    </source>
</evidence>
<name>A0ABR5NA61_BRECH</name>
<evidence type="ECO:0000256" key="9">
    <source>
        <dbReference type="SAM" id="Phobius"/>
    </source>
</evidence>